<dbReference type="GO" id="GO:0007165">
    <property type="term" value="P:signal transduction"/>
    <property type="evidence" value="ECO:0007669"/>
    <property type="project" value="InterPro"/>
</dbReference>
<name>A0A9D4HGX7_DREPO</name>
<dbReference type="EMBL" id="JAIWYP010000013">
    <property type="protein sequence ID" value="KAH3716988.1"/>
    <property type="molecule type" value="Genomic_DNA"/>
</dbReference>
<dbReference type="OrthoDB" id="6143938at2759"/>
<feature type="region of interest" description="Disordered" evidence="1">
    <location>
        <begin position="564"/>
        <end position="591"/>
    </location>
</feature>
<proteinExistence type="predicted"/>
<dbReference type="PANTHER" id="PTHR33480:SF1">
    <property type="entry name" value="TYR RECOMBINASE DOMAIN-CONTAINING PROTEIN"/>
    <property type="match status" value="1"/>
</dbReference>
<organism evidence="3 4">
    <name type="scientific">Dreissena polymorpha</name>
    <name type="common">Zebra mussel</name>
    <name type="synonym">Mytilus polymorpha</name>
    <dbReference type="NCBI Taxonomy" id="45954"/>
    <lineage>
        <taxon>Eukaryota</taxon>
        <taxon>Metazoa</taxon>
        <taxon>Spiralia</taxon>
        <taxon>Lophotrochozoa</taxon>
        <taxon>Mollusca</taxon>
        <taxon>Bivalvia</taxon>
        <taxon>Autobranchia</taxon>
        <taxon>Heteroconchia</taxon>
        <taxon>Euheterodonta</taxon>
        <taxon>Imparidentia</taxon>
        <taxon>Neoheterodontei</taxon>
        <taxon>Myida</taxon>
        <taxon>Dreissenoidea</taxon>
        <taxon>Dreissenidae</taxon>
        <taxon>Dreissena</taxon>
    </lineage>
</organism>
<evidence type="ECO:0000256" key="1">
    <source>
        <dbReference type="SAM" id="MobiDB-lite"/>
    </source>
</evidence>
<feature type="region of interest" description="Disordered" evidence="1">
    <location>
        <begin position="620"/>
        <end position="644"/>
    </location>
</feature>
<feature type="domain" description="HAMP" evidence="2">
    <location>
        <begin position="459"/>
        <end position="513"/>
    </location>
</feature>
<accession>A0A9D4HGX7</accession>
<feature type="region of interest" description="Disordered" evidence="1">
    <location>
        <begin position="806"/>
        <end position="847"/>
    </location>
</feature>
<feature type="compositionally biased region" description="Polar residues" evidence="1">
    <location>
        <begin position="827"/>
        <end position="840"/>
    </location>
</feature>
<evidence type="ECO:0000313" key="3">
    <source>
        <dbReference type="EMBL" id="KAH3716988.1"/>
    </source>
</evidence>
<keyword evidence="4" id="KW-1185">Reference proteome</keyword>
<dbReference type="PROSITE" id="PS50885">
    <property type="entry name" value="HAMP"/>
    <property type="match status" value="1"/>
</dbReference>
<sequence>MLEAQTTDNLKNMKEAQTTDNLDNTLEAQTTDNLENMLEAQTTDNLENMQEAQTTDNLDEMLEAQTTDNLENMQEAQTTDNLENTLEAQTTDNLENMLEAEATDNLENMQEAQTTDNLDEMLEAQTTDNLENMQEAQTTDNLDNTLEAQTTDNLENMLEAEATDNLENMQEAQTTDNLDEMLEAQTTDNLENMKEAQTTDNLENMLEGQTTDILENMLETQTTDNLENMLEAQTTDNLENIQEAQTTDNLENPLETQTTYNLENMLEAQTTDNLENMLEAQTTDNLELILEAQTTDNLENVRDAQTIDNLENMLETQTTDNLENMLEIQTTDNLDEMLEIQTTDNLDEMLEVQTKDNLENTLEAQTTDNLENILEAQTTDNLDEMLEAQTTDNLENMLEAQTTDNLGNMLEAQTTDNLGNMLKTQIMTEEQVHPSKIQDQISGNNALMKEMAVRLTSLKSIQTAAEELIKQATDLQDGDAKDIPHGTNKFWDELQQLTHTLKHMSDRLGNQEPTVEPTVEPSLIREQQETLEISSDEEVINVDNNDEDDDEVIVRKSQLKKKGKKKPKLFDLDEDEDPIPKEKKRRKSRKIVHVGGSDGYAEEDVLEPTPKKTFMDKFLASRSPGKDTNASKPEPAKKVETAKKLTEAKPTVSVSAFFGEASIHRVERKVVPAKKELALQNSNVNPLNQPVDPTCELMQIEGDLLLGQPNATNPHDRQSRTNYGLGRQVAVVDPSRQFSENELGCDYDGLPSDDESIVLSSGSSYAPSVLSGEDNEDDDEDDDSSVIIPVTQTNKRSWTAIGRVASSEDIGDNEPPRKQRTLPVLGPSTSSAFDATSKNTSDGHHGKTWKKSCFKNVYVESYKSNDGKRNYSKKSYCYYCKNLYKSKMSKHLFAVHAAEPRVRKISQMELKSKSKRAELQKLKNEGNFNHNVEVLQKGEGNLIVYRRPGVPANAYDYIHCRFCKGFYHHKLLWSHVKTCSFKPDGAENDTERNFIREARCEIAPFLQQQDEDIEMLDEVIDKMKETKENPGLKKVCQEDELIRQFGLYHLGRLGPLEEQRLKDQDNVRTKMRSLARLLVRLNGEELFSYPLSHFICAQKFDLVAKTVKEMYQEIGSSQLGLNLGHYIKQVSLLKSSMCLRRQDCRRKKEANEFTEMFDAEWKGKVSSVANRSKRLKAMNKRCELPSTEDLVSLKKFLVEEIQIKMENPAPTYPEYVYITHLLIARIALFNKRRVNEVSELKVSDFQKRIRGDELDTNTEIYNSLAVSEKALLKR</sequence>
<reference evidence="3" key="1">
    <citation type="journal article" date="2019" name="bioRxiv">
        <title>The Genome of the Zebra Mussel, Dreissena polymorpha: A Resource for Invasive Species Research.</title>
        <authorList>
            <person name="McCartney M.A."/>
            <person name="Auch B."/>
            <person name="Kono T."/>
            <person name="Mallez S."/>
            <person name="Zhang Y."/>
            <person name="Obille A."/>
            <person name="Becker A."/>
            <person name="Abrahante J.E."/>
            <person name="Garbe J."/>
            <person name="Badalamenti J.P."/>
            <person name="Herman A."/>
            <person name="Mangelson H."/>
            <person name="Liachko I."/>
            <person name="Sullivan S."/>
            <person name="Sone E.D."/>
            <person name="Koren S."/>
            <person name="Silverstein K.A.T."/>
            <person name="Beckman K.B."/>
            <person name="Gohl D.M."/>
        </authorList>
    </citation>
    <scope>NUCLEOTIDE SEQUENCE</scope>
    <source>
        <strain evidence="3">Duluth1</strain>
        <tissue evidence="3">Whole animal</tissue>
    </source>
</reference>
<dbReference type="InterPro" id="IPR003660">
    <property type="entry name" value="HAMP_dom"/>
</dbReference>
<dbReference type="PANTHER" id="PTHR33480">
    <property type="entry name" value="SET DOMAIN-CONTAINING PROTEIN-RELATED"/>
    <property type="match status" value="1"/>
</dbReference>
<reference evidence="3" key="2">
    <citation type="submission" date="2020-11" db="EMBL/GenBank/DDBJ databases">
        <authorList>
            <person name="McCartney M.A."/>
            <person name="Auch B."/>
            <person name="Kono T."/>
            <person name="Mallez S."/>
            <person name="Becker A."/>
            <person name="Gohl D.M."/>
            <person name="Silverstein K.A.T."/>
            <person name="Koren S."/>
            <person name="Bechman K.B."/>
            <person name="Herman A."/>
            <person name="Abrahante J.E."/>
            <person name="Garbe J."/>
        </authorList>
    </citation>
    <scope>NUCLEOTIDE SEQUENCE</scope>
    <source>
        <strain evidence="3">Duluth1</strain>
        <tissue evidence="3">Whole animal</tissue>
    </source>
</reference>
<feature type="compositionally biased region" description="Basic and acidic residues" evidence="1">
    <location>
        <begin position="634"/>
        <end position="644"/>
    </location>
</feature>
<feature type="compositionally biased region" description="Basic residues" evidence="1">
    <location>
        <begin position="582"/>
        <end position="591"/>
    </location>
</feature>
<comment type="caution">
    <text evidence="3">The sequence shown here is derived from an EMBL/GenBank/DDBJ whole genome shotgun (WGS) entry which is preliminary data.</text>
</comment>
<dbReference type="AlphaFoldDB" id="A0A9D4HGX7"/>
<gene>
    <name evidence="3" type="ORF">DPMN_059724</name>
</gene>
<dbReference type="Proteomes" id="UP000828390">
    <property type="component" value="Unassembled WGS sequence"/>
</dbReference>
<dbReference type="GO" id="GO:0016020">
    <property type="term" value="C:membrane"/>
    <property type="evidence" value="ECO:0007669"/>
    <property type="project" value="InterPro"/>
</dbReference>
<feature type="region of interest" description="Disordered" evidence="1">
    <location>
        <begin position="736"/>
        <end position="784"/>
    </location>
</feature>
<evidence type="ECO:0000313" key="4">
    <source>
        <dbReference type="Proteomes" id="UP000828390"/>
    </source>
</evidence>
<evidence type="ECO:0000259" key="2">
    <source>
        <dbReference type="PROSITE" id="PS50885"/>
    </source>
</evidence>
<feature type="compositionally biased region" description="Acidic residues" evidence="1">
    <location>
        <begin position="773"/>
        <end position="784"/>
    </location>
</feature>
<protein>
    <recommendedName>
        <fullName evidence="2">HAMP domain-containing protein</fullName>
    </recommendedName>
</protein>